<feature type="compositionally biased region" description="Basic and acidic residues" evidence="1">
    <location>
        <begin position="88"/>
        <end position="107"/>
    </location>
</feature>
<proteinExistence type="predicted"/>
<accession>A0A378WFI2</accession>
<evidence type="ECO:0000256" key="1">
    <source>
        <dbReference type="SAM" id="MobiDB-lite"/>
    </source>
</evidence>
<feature type="compositionally biased region" description="Low complexity" evidence="1">
    <location>
        <begin position="54"/>
        <end position="68"/>
    </location>
</feature>
<evidence type="ECO:0000313" key="2">
    <source>
        <dbReference type="EMBL" id="SUA31532.1"/>
    </source>
</evidence>
<dbReference type="AlphaFoldDB" id="A0A378WFI2"/>
<dbReference type="EMBL" id="UGQY01000006">
    <property type="protein sequence ID" value="SUA31532.1"/>
    <property type="molecule type" value="Genomic_DNA"/>
</dbReference>
<dbReference type="Proteomes" id="UP000255389">
    <property type="component" value="Unassembled WGS sequence"/>
</dbReference>
<sequence length="225" mass="23482">MMAARRAQQNQTEPADEPAELAPDPAEHAPRQSVPDDALSDLDAQIAAPVDPYPDGLPTDTADTTADNPPEPPGPSTADWLPEESAPPDDHAADTHTEHDEIEDRAAHLLALRQQALSADSQPSEPAADADSSSALATPPQPSDDAPWQQGSAESRDDTHEDPLAPRAADEAPASSDPLSNTDTSAAPPVGDAAGDAPETPLNTPGRKRSDKRRTLPPGRSPAPR</sequence>
<gene>
    <name evidence="2" type="ORF">NCTC1542_06887</name>
</gene>
<reference evidence="2 3" key="1">
    <citation type="submission" date="2018-06" db="EMBL/GenBank/DDBJ databases">
        <authorList>
            <consortium name="Pathogen Informatics"/>
            <person name="Doyle S."/>
        </authorList>
    </citation>
    <scope>NUCLEOTIDE SEQUENCE [LARGE SCALE GENOMIC DNA]</scope>
    <source>
        <strain evidence="2 3">NCTC1542</strain>
    </source>
</reference>
<feature type="region of interest" description="Disordered" evidence="1">
    <location>
        <begin position="1"/>
        <end position="225"/>
    </location>
</feature>
<organism evidence="2 3">
    <name type="scientific">Mycolicibacterium fortuitum</name>
    <name type="common">Mycobacterium fortuitum</name>
    <dbReference type="NCBI Taxonomy" id="1766"/>
    <lineage>
        <taxon>Bacteria</taxon>
        <taxon>Bacillati</taxon>
        <taxon>Actinomycetota</taxon>
        <taxon>Actinomycetes</taxon>
        <taxon>Mycobacteriales</taxon>
        <taxon>Mycobacteriaceae</taxon>
        <taxon>Mycolicibacterium</taxon>
    </lineage>
</organism>
<evidence type="ECO:0000313" key="3">
    <source>
        <dbReference type="Proteomes" id="UP000255389"/>
    </source>
</evidence>
<name>A0A378WFI2_MYCFO</name>
<protein>
    <submittedName>
        <fullName evidence="2">Uncharacterized protein</fullName>
    </submittedName>
</protein>
<feature type="compositionally biased region" description="Basic and acidic residues" evidence="1">
    <location>
        <begin position="154"/>
        <end position="170"/>
    </location>
</feature>
<feature type="compositionally biased region" description="Low complexity" evidence="1">
    <location>
        <begin position="108"/>
        <end position="138"/>
    </location>
</feature>
<feature type="compositionally biased region" description="Low complexity" evidence="1">
    <location>
        <begin position="186"/>
        <end position="198"/>
    </location>
</feature>